<evidence type="ECO:0000256" key="1">
    <source>
        <dbReference type="ARBA" id="ARBA00000085"/>
    </source>
</evidence>
<dbReference type="InterPro" id="IPR003661">
    <property type="entry name" value="HisK_dim/P_dom"/>
</dbReference>
<dbReference type="GO" id="GO:0005524">
    <property type="term" value="F:ATP binding"/>
    <property type="evidence" value="ECO:0007669"/>
    <property type="project" value="UniProtKB-KW"/>
</dbReference>
<dbReference type="CDD" id="cd16922">
    <property type="entry name" value="HATPase_EvgS-ArcB-TorS-like"/>
    <property type="match status" value="1"/>
</dbReference>
<dbReference type="InterPro" id="IPR000700">
    <property type="entry name" value="PAS-assoc_C"/>
</dbReference>
<dbReference type="InterPro" id="IPR003594">
    <property type="entry name" value="HATPase_dom"/>
</dbReference>
<feature type="domain" description="Response regulatory" evidence="16">
    <location>
        <begin position="712"/>
        <end position="828"/>
    </location>
</feature>
<keyword evidence="20" id="KW-1185">Reference proteome</keyword>
<keyword evidence="7" id="KW-0418">Kinase</keyword>
<gene>
    <name evidence="19" type="ORF">FE263_01205</name>
</gene>
<dbReference type="InterPro" id="IPR004358">
    <property type="entry name" value="Sig_transdc_His_kin-like_C"/>
</dbReference>
<dbReference type="SMART" id="SM00448">
    <property type="entry name" value="REC"/>
    <property type="match status" value="2"/>
</dbReference>
<evidence type="ECO:0000256" key="12">
    <source>
        <dbReference type="PROSITE-ProRule" id="PRU00169"/>
    </source>
</evidence>
<dbReference type="NCBIfam" id="TIGR00229">
    <property type="entry name" value="sensory_box"/>
    <property type="match status" value="2"/>
</dbReference>
<dbReference type="SUPFAM" id="SSF52172">
    <property type="entry name" value="CheY-like"/>
    <property type="match status" value="2"/>
</dbReference>
<feature type="compositionally biased region" description="Gly residues" evidence="14">
    <location>
        <begin position="23"/>
        <end position="40"/>
    </location>
</feature>
<keyword evidence="8" id="KW-0067">ATP-binding</keyword>
<comment type="catalytic activity">
    <reaction evidence="1">
        <text>ATP + protein L-histidine = ADP + protein N-phospho-L-histidine.</text>
        <dbReference type="EC" id="2.7.13.3"/>
    </reaction>
</comment>
<evidence type="ECO:0000259" key="16">
    <source>
        <dbReference type="PROSITE" id="PS50110"/>
    </source>
</evidence>
<proteinExistence type="predicted"/>
<dbReference type="InterPro" id="IPR011006">
    <property type="entry name" value="CheY-like_superfamily"/>
</dbReference>
<dbReference type="EC" id="2.7.13.3" evidence="3"/>
<feature type="modified residue" description="4-aspartylphosphate" evidence="12">
    <location>
        <position position="761"/>
    </location>
</feature>
<evidence type="ECO:0000256" key="5">
    <source>
        <dbReference type="ARBA" id="ARBA00022679"/>
    </source>
</evidence>
<dbReference type="InterPro" id="IPR005467">
    <property type="entry name" value="His_kinase_dom"/>
</dbReference>
<evidence type="ECO:0000256" key="9">
    <source>
        <dbReference type="ARBA" id="ARBA00023012"/>
    </source>
</evidence>
<dbReference type="PROSITE" id="PS50112">
    <property type="entry name" value="PAS"/>
    <property type="match status" value="1"/>
</dbReference>
<dbReference type="InterPro" id="IPR036890">
    <property type="entry name" value="HATPase_C_sf"/>
</dbReference>
<keyword evidence="6" id="KW-0547">Nucleotide-binding</keyword>
<feature type="region of interest" description="Disordered" evidence="14">
    <location>
        <begin position="1"/>
        <end position="65"/>
    </location>
</feature>
<keyword evidence="5" id="KW-0808">Transferase</keyword>
<evidence type="ECO:0000259" key="18">
    <source>
        <dbReference type="PROSITE" id="PS50113"/>
    </source>
</evidence>
<dbReference type="PANTHER" id="PTHR43047:SF72">
    <property type="entry name" value="OSMOSENSING HISTIDINE PROTEIN KINASE SLN1"/>
    <property type="match status" value="1"/>
</dbReference>
<keyword evidence="10" id="KW-0472">Membrane</keyword>
<accession>A0A5R9JBG2</accession>
<dbReference type="PROSITE" id="PS50113">
    <property type="entry name" value="PAC"/>
    <property type="match status" value="2"/>
</dbReference>
<dbReference type="Proteomes" id="UP000305654">
    <property type="component" value="Unassembled WGS sequence"/>
</dbReference>
<dbReference type="Gene3D" id="3.30.450.20">
    <property type="entry name" value="PAS domain"/>
    <property type="match status" value="2"/>
</dbReference>
<sequence length="851" mass="93797">MPTVQARMPKASASSIVMVRRSPGGGGPRGVAGAGSGEGGRTFRSREGSLPAREPLEEPHSPRGAYVLPGPIDKVAAPDFADFAALADNLPQLCWLARPDAYVFWYNRRWTDYTGYGLSDMQGSGWEAVVDPAHLDRVVTGFRRSFELGEDWEDTYPLRRRDGAWRWFLSRANPSRDAEGRIVRWIGTNTDITETVARDQRLRDEERRYRSLVDAVAQIVWSAQATGAMPAGNAAWCAFTGQDEAQSVGEGWLSAIHPDDREVTMATWQQALARRSLYEIEHRVRRHDGEWRYMQARAAPVLDDAGGVTEWIGIHGDITERKLIEHELEAAKEAAEQANLAKSQFIANMSHELRTPLSAVIGYSEMLEEEVEDAGQTHLLKDLRKINDAARHLLSLISDVLDLSKIEANRMTVFAEEFAVDTLLQQVEATVQSLMAKKENRFRVELQGELGSMNTDQVKLRQCLFNLLGNAAKFTEQGEIVLHVRRDAEQGGEWLEFAVQDSGIGMNEEQVQRLFERFVQADPSTTRRFGGTGLGLAITRGFAVLMGGSIDVRSVEGSGSTFILRIPAFLPDADEQTGAAADEAVVAAHDPDTVLIIDDDPATRDLVGRFLEREGFRVRSAADGQSGLALARALQPRVVLLDVMMPRMDGWSVLSAIRADEALAATPVVMISFVHEEGLAVSLGATDYLVKPIEWKELAAAMAPFRGAAPGDVLVVDDDEGNRRRLAGMLAREGLPARTAENGAEALAALELQTPSVILLDLMMPQMDGFEFLRRLRADERWDAVGVIVLTAKDITPSEQATLRGKVDRVMSKGSTGLDELAQQLRGYVRRQPAEGDRQATEAPDRHTTQV</sequence>
<dbReference type="PRINTS" id="PR00344">
    <property type="entry name" value="BCTRLSENSOR"/>
</dbReference>
<feature type="domain" description="Histidine kinase" evidence="15">
    <location>
        <begin position="348"/>
        <end position="570"/>
    </location>
</feature>
<evidence type="ECO:0000259" key="17">
    <source>
        <dbReference type="PROSITE" id="PS50112"/>
    </source>
</evidence>
<keyword evidence="11" id="KW-0131">Cell cycle</keyword>
<feature type="domain" description="PAS" evidence="17">
    <location>
        <begin position="205"/>
        <end position="275"/>
    </location>
</feature>
<keyword evidence="13" id="KW-0175">Coiled coil</keyword>
<dbReference type="SMART" id="SM00086">
    <property type="entry name" value="PAC"/>
    <property type="match status" value="2"/>
</dbReference>
<dbReference type="GO" id="GO:0009927">
    <property type="term" value="F:histidine phosphotransfer kinase activity"/>
    <property type="evidence" value="ECO:0007669"/>
    <property type="project" value="TreeGrafter"/>
</dbReference>
<dbReference type="EMBL" id="VCDI01000001">
    <property type="protein sequence ID" value="TLU73877.1"/>
    <property type="molecule type" value="Genomic_DNA"/>
</dbReference>
<feature type="domain" description="PAC" evidence="18">
    <location>
        <begin position="152"/>
        <end position="204"/>
    </location>
</feature>
<evidence type="ECO:0000313" key="20">
    <source>
        <dbReference type="Proteomes" id="UP000305654"/>
    </source>
</evidence>
<keyword evidence="4 12" id="KW-0597">Phosphoprotein</keyword>
<feature type="coiled-coil region" evidence="13">
    <location>
        <begin position="321"/>
        <end position="348"/>
    </location>
</feature>
<dbReference type="CDD" id="cd00130">
    <property type="entry name" value="PAS"/>
    <property type="match status" value="2"/>
</dbReference>
<dbReference type="PANTHER" id="PTHR43047">
    <property type="entry name" value="TWO-COMPONENT HISTIDINE PROTEIN KINASE"/>
    <property type="match status" value="1"/>
</dbReference>
<dbReference type="InterPro" id="IPR035965">
    <property type="entry name" value="PAS-like_dom_sf"/>
</dbReference>
<evidence type="ECO:0000256" key="10">
    <source>
        <dbReference type="ARBA" id="ARBA00023136"/>
    </source>
</evidence>
<feature type="modified residue" description="4-aspartylphosphate" evidence="12">
    <location>
        <position position="642"/>
    </location>
</feature>
<evidence type="ECO:0000256" key="3">
    <source>
        <dbReference type="ARBA" id="ARBA00012438"/>
    </source>
</evidence>
<evidence type="ECO:0000256" key="13">
    <source>
        <dbReference type="SAM" id="Coils"/>
    </source>
</evidence>
<dbReference type="FunFam" id="1.10.287.130:FF:000038">
    <property type="entry name" value="Sensory transduction histidine kinase"/>
    <property type="match status" value="1"/>
</dbReference>
<evidence type="ECO:0000256" key="11">
    <source>
        <dbReference type="ARBA" id="ARBA00023306"/>
    </source>
</evidence>
<feature type="domain" description="PAC" evidence="18">
    <location>
        <begin position="278"/>
        <end position="330"/>
    </location>
</feature>
<comment type="subcellular location">
    <subcellularLocation>
        <location evidence="2">Membrane</location>
    </subcellularLocation>
</comment>
<dbReference type="InterPro" id="IPR001610">
    <property type="entry name" value="PAC"/>
</dbReference>
<dbReference type="SMART" id="SM00388">
    <property type="entry name" value="HisKA"/>
    <property type="match status" value="1"/>
</dbReference>
<dbReference type="GO" id="GO:0000155">
    <property type="term" value="F:phosphorelay sensor kinase activity"/>
    <property type="evidence" value="ECO:0007669"/>
    <property type="project" value="InterPro"/>
</dbReference>
<dbReference type="SMART" id="SM00091">
    <property type="entry name" value="PAS"/>
    <property type="match status" value="2"/>
</dbReference>
<dbReference type="SUPFAM" id="SSF47384">
    <property type="entry name" value="Homodimeric domain of signal transducing histidine kinase"/>
    <property type="match status" value="1"/>
</dbReference>
<dbReference type="PROSITE" id="PS50110">
    <property type="entry name" value="RESPONSE_REGULATORY"/>
    <property type="match status" value="2"/>
</dbReference>
<dbReference type="InterPro" id="IPR001789">
    <property type="entry name" value="Sig_transdc_resp-reg_receiver"/>
</dbReference>
<dbReference type="CDD" id="cd17574">
    <property type="entry name" value="REC_OmpR"/>
    <property type="match status" value="1"/>
</dbReference>
<organism evidence="19 20">
    <name type="scientific">Lichenicoccus roseus</name>
    <dbReference type="NCBI Taxonomy" id="2683649"/>
    <lineage>
        <taxon>Bacteria</taxon>
        <taxon>Pseudomonadati</taxon>
        <taxon>Pseudomonadota</taxon>
        <taxon>Alphaproteobacteria</taxon>
        <taxon>Acetobacterales</taxon>
        <taxon>Acetobacteraceae</taxon>
        <taxon>Lichenicoccus</taxon>
    </lineage>
</organism>
<evidence type="ECO:0000259" key="15">
    <source>
        <dbReference type="PROSITE" id="PS50109"/>
    </source>
</evidence>
<dbReference type="Pfam" id="PF08447">
    <property type="entry name" value="PAS_3"/>
    <property type="match status" value="2"/>
</dbReference>
<feature type="domain" description="Response regulatory" evidence="16">
    <location>
        <begin position="593"/>
        <end position="706"/>
    </location>
</feature>
<reference evidence="19 20" key="1">
    <citation type="submission" date="2019-05" db="EMBL/GenBank/DDBJ databases">
        <authorList>
            <person name="Pankratov T."/>
            <person name="Grouzdev D."/>
        </authorList>
    </citation>
    <scope>NUCLEOTIDE SEQUENCE [LARGE SCALE GENOMIC DNA]</scope>
    <source>
        <strain evidence="19 20">KEBCLARHB70R</strain>
    </source>
</reference>
<dbReference type="InterPro" id="IPR000014">
    <property type="entry name" value="PAS"/>
</dbReference>
<evidence type="ECO:0000256" key="2">
    <source>
        <dbReference type="ARBA" id="ARBA00004370"/>
    </source>
</evidence>
<dbReference type="Pfam" id="PF00072">
    <property type="entry name" value="Response_reg"/>
    <property type="match status" value="2"/>
</dbReference>
<evidence type="ECO:0000313" key="19">
    <source>
        <dbReference type="EMBL" id="TLU73877.1"/>
    </source>
</evidence>
<feature type="region of interest" description="Disordered" evidence="14">
    <location>
        <begin position="830"/>
        <end position="851"/>
    </location>
</feature>
<name>A0A5R9JBG2_9PROT</name>
<dbReference type="Gene3D" id="3.40.50.2300">
    <property type="match status" value="2"/>
</dbReference>
<dbReference type="Gene3D" id="1.10.287.130">
    <property type="match status" value="1"/>
</dbReference>
<feature type="compositionally biased region" description="Basic and acidic residues" evidence="14">
    <location>
        <begin position="832"/>
        <end position="851"/>
    </location>
</feature>
<dbReference type="Pfam" id="PF02518">
    <property type="entry name" value="HATPase_c"/>
    <property type="match status" value="1"/>
</dbReference>
<dbReference type="OrthoDB" id="9801651at2"/>
<protein>
    <recommendedName>
        <fullName evidence="3">histidine kinase</fullName>
        <ecNumber evidence="3">2.7.13.3</ecNumber>
    </recommendedName>
</protein>
<dbReference type="SMART" id="SM00387">
    <property type="entry name" value="HATPase_c"/>
    <property type="match status" value="1"/>
</dbReference>
<dbReference type="FunFam" id="3.30.450.20:FF:000099">
    <property type="entry name" value="Sensory box sensor histidine kinase"/>
    <property type="match status" value="2"/>
</dbReference>
<evidence type="ECO:0000256" key="6">
    <source>
        <dbReference type="ARBA" id="ARBA00022741"/>
    </source>
</evidence>
<dbReference type="SUPFAM" id="SSF55785">
    <property type="entry name" value="PYP-like sensor domain (PAS domain)"/>
    <property type="match status" value="2"/>
</dbReference>
<dbReference type="InterPro" id="IPR036097">
    <property type="entry name" value="HisK_dim/P_sf"/>
</dbReference>
<evidence type="ECO:0000256" key="7">
    <source>
        <dbReference type="ARBA" id="ARBA00022777"/>
    </source>
</evidence>
<dbReference type="SUPFAM" id="SSF55874">
    <property type="entry name" value="ATPase domain of HSP90 chaperone/DNA topoisomerase II/histidine kinase"/>
    <property type="match status" value="1"/>
</dbReference>
<dbReference type="InterPro" id="IPR013655">
    <property type="entry name" value="PAS_fold_3"/>
</dbReference>
<dbReference type="FunFam" id="3.30.565.10:FF:000010">
    <property type="entry name" value="Sensor histidine kinase RcsC"/>
    <property type="match status" value="1"/>
</dbReference>
<evidence type="ECO:0000256" key="14">
    <source>
        <dbReference type="SAM" id="MobiDB-lite"/>
    </source>
</evidence>
<evidence type="ECO:0000256" key="4">
    <source>
        <dbReference type="ARBA" id="ARBA00022553"/>
    </source>
</evidence>
<keyword evidence="9" id="KW-0902">Two-component regulatory system</keyword>
<dbReference type="GO" id="GO:0005886">
    <property type="term" value="C:plasma membrane"/>
    <property type="evidence" value="ECO:0007669"/>
    <property type="project" value="TreeGrafter"/>
</dbReference>
<dbReference type="CDD" id="cd00082">
    <property type="entry name" value="HisKA"/>
    <property type="match status" value="1"/>
</dbReference>
<comment type="caution">
    <text evidence="19">The sequence shown here is derived from an EMBL/GenBank/DDBJ whole genome shotgun (WGS) entry which is preliminary data.</text>
</comment>
<dbReference type="Gene3D" id="3.30.565.10">
    <property type="entry name" value="Histidine kinase-like ATPase, C-terminal domain"/>
    <property type="match status" value="1"/>
</dbReference>
<dbReference type="Pfam" id="PF00512">
    <property type="entry name" value="HisKA"/>
    <property type="match status" value="1"/>
</dbReference>
<dbReference type="PROSITE" id="PS50109">
    <property type="entry name" value="HIS_KIN"/>
    <property type="match status" value="1"/>
</dbReference>
<dbReference type="AlphaFoldDB" id="A0A5R9JBG2"/>
<evidence type="ECO:0000256" key="8">
    <source>
        <dbReference type="ARBA" id="ARBA00022840"/>
    </source>
</evidence>